<dbReference type="Gene3D" id="3.90.550.10">
    <property type="entry name" value="Spore Coat Polysaccharide Biosynthesis Protein SpsA, Chain A"/>
    <property type="match status" value="1"/>
</dbReference>
<evidence type="ECO:0000313" key="9">
    <source>
        <dbReference type="EMBL" id="MEM5500015.1"/>
    </source>
</evidence>
<feature type="transmembrane region" description="Helical" evidence="7">
    <location>
        <begin position="206"/>
        <end position="227"/>
    </location>
</feature>
<keyword evidence="5 7" id="KW-1133">Transmembrane helix</keyword>
<dbReference type="InterPro" id="IPR029044">
    <property type="entry name" value="Nucleotide-diphossugar_trans"/>
</dbReference>
<evidence type="ECO:0000256" key="4">
    <source>
        <dbReference type="ARBA" id="ARBA00022692"/>
    </source>
</evidence>
<evidence type="ECO:0000259" key="8">
    <source>
        <dbReference type="Pfam" id="PF13632"/>
    </source>
</evidence>
<keyword evidence="10" id="KW-1185">Reference proteome</keyword>
<dbReference type="InterPro" id="IPR001173">
    <property type="entry name" value="Glyco_trans_2-like"/>
</dbReference>
<gene>
    <name evidence="9" type="ORF">WNY59_00275</name>
</gene>
<keyword evidence="3" id="KW-0808">Transferase</keyword>
<evidence type="ECO:0000256" key="7">
    <source>
        <dbReference type="SAM" id="Phobius"/>
    </source>
</evidence>
<comment type="subcellular location">
    <subcellularLocation>
        <location evidence="1">Membrane</location>
        <topology evidence="1">Multi-pass membrane protein</topology>
    </subcellularLocation>
</comment>
<evidence type="ECO:0000256" key="1">
    <source>
        <dbReference type="ARBA" id="ARBA00004141"/>
    </source>
</evidence>
<keyword evidence="2" id="KW-0328">Glycosyltransferase</keyword>
<evidence type="ECO:0000256" key="6">
    <source>
        <dbReference type="ARBA" id="ARBA00023136"/>
    </source>
</evidence>
<feature type="transmembrane region" description="Helical" evidence="7">
    <location>
        <begin position="233"/>
        <end position="254"/>
    </location>
</feature>
<feature type="domain" description="Glycosyltransferase 2-like" evidence="8">
    <location>
        <begin position="361"/>
        <end position="547"/>
    </location>
</feature>
<dbReference type="RefSeq" id="WP_342845915.1">
    <property type="nucleotide sequence ID" value="NZ_JBBMQO010000001.1"/>
</dbReference>
<evidence type="ECO:0000256" key="2">
    <source>
        <dbReference type="ARBA" id="ARBA00022676"/>
    </source>
</evidence>
<dbReference type="SUPFAM" id="SSF53448">
    <property type="entry name" value="Nucleotide-diphospho-sugar transferases"/>
    <property type="match status" value="1"/>
</dbReference>
<protein>
    <submittedName>
        <fullName evidence="9">Glycosyltransferase family 2 protein</fullName>
    </submittedName>
</protein>
<dbReference type="PANTHER" id="PTHR43867">
    <property type="entry name" value="CELLULOSE SYNTHASE CATALYTIC SUBUNIT A [UDP-FORMING]"/>
    <property type="match status" value="1"/>
</dbReference>
<proteinExistence type="predicted"/>
<keyword evidence="6 7" id="KW-0472">Membrane</keyword>
<dbReference type="PANTHER" id="PTHR43867:SF2">
    <property type="entry name" value="CELLULOSE SYNTHASE CATALYTIC SUBUNIT A [UDP-FORMING]"/>
    <property type="match status" value="1"/>
</dbReference>
<comment type="caution">
    <text evidence="9">The sequence shown here is derived from an EMBL/GenBank/DDBJ whole genome shotgun (WGS) entry which is preliminary data.</text>
</comment>
<evidence type="ECO:0000313" key="10">
    <source>
        <dbReference type="Proteomes" id="UP001477870"/>
    </source>
</evidence>
<feature type="transmembrane region" description="Helical" evidence="7">
    <location>
        <begin position="602"/>
        <end position="622"/>
    </location>
</feature>
<keyword evidence="4 7" id="KW-0812">Transmembrane</keyword>
<dbReference type="InterPro" id="IPR050321">
    <property type="entry name" value="Glycosyltr_2/OpgH_subfam"/>
</dbReference>
<reference evidence="9 10" key="1">
    <citation type="submission" date="2024-03" db="EMBL/GenBank/DDBJ databases">
        <title>Community enrichment and isolation of bacterial strains for fucoidan degradation.</title>
        <authorList>
            <person name="Sichert A."/>
        </authorList>
    </citation>
    <scope>NUCLEOTIDE SEQUENCE [LARGE SCALE GENOMIC DNA]</scope>
    <source>
        <strain evidence="9 10">AS62</strain>
    </source>
</reference>
<accession>A0ABU9T2F6</accession>
<evidence type="ECO:0000256" key="3">
    <source>
        <dbReference type="ARBA" id="ARBA00022679"/>
    </source>
</evidence>
<dbReference type="Proteomes" id="UP001477870">
    <property type="component" value="Unassembled WGS sequence"/>
</dbReference>
<organism evidence="9 10">
    <name type="scientific">Ahrensia kielensis</name>
    <dbReference type="NCBI Taxonomy" id="76980"/>
    <lineage>
        <taxon>Bacteria</taxon>
        <taxon>Pseudomonadati</taxon>
        <taxon>Pseudomonadota</taxon>
        <taxon>Alphaproteobacteria</taxon>
        <taxon>Hyphomicrobiales</taxon>
        <taxon>Ahrensiaceae</taxon>
        <taxon>Ahrensia</taxon>
    </lineage>
</organism>
<dbReference type="EMBL" id="JBBMQO010000001">
    <property type="protein sequence ID" value="MEM5500015.1"/>
    <property type="molecule type" value="Genomic_DNA"/>
</dbReference>
<dbReference type="Pfam" id="PF13632">
    <property type="entry name" value="Glyco_trans_2_3"/>
    <property type="match status" value="1"/>
</dbReference>
<evidence type="ECO:0000256" key="5">
    <source>
        <dbReference type="ARBA" id="ARBA00022989"/>
    </source>
</evidence>
<feature type="transmembrane region" description="Helical" evidence="7">
    <location>
        <begin position="526"/>
        <end position="552"/>
    </location>
</feature>
<feature type="transmembrane region" description="Helical" evidence="7">
    <location>
        <begin position="564"/>
        <end position="590"/>
    </location>
</feature>
<name>A0ABU9T2F6_9HYPH</name>
<sequence length="642" mass="72128">MRYEFDVDLRRLILEAPSLIRSNAPSHTPTFQEKNLDKSRPEITDPSIAFLLSFGLPQKMLRRAMALAEENGTYGAKELIAFNGIQEIQYYQLLAKHLDVEFIEEAQIVKLVDLSETSIAAFAQKQVVWGDLGQGILRPILAPDPRQITRLEKILAADKRQVKIALTAPCILRSVAIEQQKEQLSYAAINQLYIAKPSASARIGASAWQGAIISIIVIAIALALSLSNGAAGVVFHLILSMFFACCTGLRLIALSNFSPINFAKIAPSPNKDKPVYSVMVALHDEAEVVGDLVEALRKLKWPRSKLEIKLVCEADDYKTIDKIKAEDLDPRFEIIQVPPSTPRTKPKALCYALGFTSGKFITLYDAEDRPHPEQLLEAYQRFDNADDKLGCLQAPLKIANAEDNAISSMFHFEYAGLFYGLIPWLARRKAPIMLGGTSNHFRRDALIAVGGWDPFNVTEDADIGIRLWRHGYNIDTITRPTLEDAPLNVSTWIPQRTRWFKGWIQTWLVHMKQPIKLTQNASFPSVFILNILLTGTLASALLHPFVLAKAIYLSVIGGGEYDTIWITAITFIDWATVVLSYIGFIAMCWVSTEKPLRRKISHHFIFTPLYWLGISFAAWRAMLQLQTAPFKWEKTAHTSHKK</sequence>